<evidence type="ECO:0008006" key="4">
    <source>
        <dbReference type="Google" id="ProtNLM"/>
    </source>
</evidence>
<feature type="transmembrane region" description="Helical" evidence="1">
    <location>
        <begin position="28"/>
        <end position="45"/>
    </location>
</feature>
<reference evidence="2 3" key="1">
    <citation type="journal article" date="2015" name="Genome Announc.">
        <title>Expanding the biotechnology potential of lactobacilli through comparative genomics of 213 strains and associated genera.</title>
        <authorList>
            <person name="Sun Z."/>
            <person name="Harris H.M."/>
            <person name="McCann A."/>
            <person name="Guo C."/>
            <person name="Argimon S."/>
            <person name="Zhang W."/>
            <person name="Yang X."/>
            <person name="Jeffery I.B."/>
            <person name="Cooney J.C."/>
            <person name="Kagawa T.F."/>
            <person name="Liu W."/>
            <person name="Song Y."/>
            <person name="Salvetti E."/>
            <person name="Wrobel A."/>
            <person name="Rasinkangas P."/>
            <person name="Parkhill J."/>
            <person name="Rea M.C."/>
            <person name="O'Sullivan O."/>
            <person name="Ritari J."/>
            <person name="Douillard F.P."/>
            <person name="Paul Ross R."/>
            <person name="Yang R."/>
            <person name="Briner A.E."/>
            <person name="Felis G.E."/>
            <person name="de Vos W.M."/>
            <person name="Barrangou R."/>
            <person name="Klaenhammer T.R."/>
            <person name="Caufield P.W."/>
            <person name="Cui Y."/>
            <person name="Zhang H."/>
            <person name="O'Toole P.W."/>
        </authorList>
    </citation>
    <scope>NUCLEOTIDE SEQUENCE [LARGE SCALE GENOMIC DNA]</scope>
    <source>
        <strain evidence="2 3">DSM 15354</strain>
    </source>
</reference>
<dbReference type="Gene3D" id="1.10.1760.20">
    <property type="match status" value="1"/>
</dbReference>
<keyword evidence="1" id="KW-0472">Membrane</keyword>
<proteinExistence type="predicted"/>
<dbReference type="EMBL" id="AZFB01000008">
    <property type="protein sequence ID" value="KRL62671.1"/>
    <property type="molecule type" value="Genomic_DNA"/>
</dbReference>
<evidence type="ECO:0000313" key="2">
    <source>
        <dbReference type="EMBL" id="KRL62671.1"/>
    </source>
</evidence>
<dbReference type="Proteomes" id="UP000051931">
    <property type="component" value="Unassembled WGS sequence"/>
</dbReference>
<feature type="transmembrane region" description="Helical" evidence="1">
    <location>
        <begin position="52"/>
        <end position="70"/>
    </location>
</feature>
<dbReference type="eggNOG" id="COG4684">
    <property type="taxonomic scope" value="Bacteria"/>
</dbReference>
<dbReference type="STRING" id="1122152.GCA_000425905_01176"/>
<feature type="transmembrane region" description="Helical" evidence="1">
    <location>
        <begin position="82"/>
        <end position="100"/>
    </location>
</feature>
<protein>
    <recommendedName>
        <fullName evidence="4">Integral membrane protein</fullName>
    </recommendedName>
</protein>
<sequence length="187" mass="20076">MVIIAIFTALLLLEIFIPNLGNIHLFPGLPAITTIPLTVAVFANLQSYQFSFWFGALWGLLSLLMAYLAPGDLVTVILFQNPLIAVLPRALAGLSAGIIAKKSGYIYQFLSGALASLMNTGLVILLASVFYQNNSTLLNHLKAGPSASLFIILISSLALNGILELIFSAVLTPLLVTPLKQILIKKK</sequence>
<accession>A0A0R1S0H5</accession>
<evidence type="ECO:0000256" key="1">
    <source>
        <dbReference type="SAM" id="Phobius"/>
    </source>
</evidence>
<feature type="transmembrane region" description="Helical" evidence="1">
    <location>
        <begin position="112"/>
        <end position="131"/>
    </location>
</feature>
<evidence type="ECO:0000313" key="3">
    <source>
        <dbReference type="Proteomes" id="UP000051931"/>
    </source>
</evidence>
<comment type="caution">
    <text evidence="2">The sequence shown here is derived from an EMBL/GenBank/DDBJ whole genome shotgun (WGS) entry which is preliminary data.</text>
</comment>
<dbReference type="AlphaFoldDB" id="A0A0R1S0H5"/>
<dbReference type="PATRIC" id="fig|1122152.4.peg.1328"/>
<gene>
    <name evidence="2" type="ORF">FC23_GL001293</name>
</gene>
<keyword evidence="3" id="KW-1185">Reference proteome</keyword>
<keyword evidence="1" id="KW-1133">Transmembrane helix</keyword>
<feature type="transmembrane region" description="Helical" evidence="1">
    <location>
        <begin position="151"/>
        <end position="177"/>
    </location>
</feature>
<name>A0A0R1S0H5_9LACO</name>
<keyword evidence="1" id="KW-0812">Transmembrane</keyword>
<organism evidence="2 3">
    <name type="scientific">Lactobacillus psittaci DSM 15354</name>
    <dbReference type="NCBI Taxonomy" id="1122152"/>
    <lineage>
        <taxon>Bacteria</taxon>
        <taxon>Bacillati</taxon>
        <taxon>Bacillota</taxon>
        <taxon>Bacilli</taxon>
        <taxon>Lactobacillales</taxon>
        <taxon>Lactobacillaceae</taxon>
        <taxon>Lactobacillus</taxon>
    </lineage>
</organism>